<dbReference type="SUPFAM" id="SSF46938">
    <property type="entry name" value="CRAL/TRIO N-terminal domain"/>
    <property type="match status" value="1"/>
</dbReference>
<accession>A0A0B1TL71</accession>
<gene>
    <name evidence="1" type="ORF">OESDEN_02013</name>
</gene>
<evidence type="ECO:0000313" key="2">
    <source>
        <dbReference type="Proteomes" id="UP000053660"/>
    </source>
</evidence>
<keyword evidence="2" id="KW-1185">Reference proteome</keyword>
<reference evidence="1 2" key="1">
    <citation type="submission" date="2014-03" db="EMBL/GenBank/DDBJ databases">
        <title>Draft genome of the hookworm Oesophagostomum dentatum.</title>
        <authorList>
            <person name="Mitreva M."/>
        </authorList>
    </citation>
    <scope>NUCLEOTIDE SEQUENCE [LARGE SCALE GENOMIC DNA]</scope>
    <source>
        <strain evidence="1 2">OD-Hann</strain>
    </source>
</reference>
<dbReference type="EMBL" id="KN549369">
    <property type="protein sequence ID" value="KHJ98004.1"/>
    <property type="molecule type" value="Genomic_DNA"/>
</dbReference>
<dbReference type="AlphaFoldDB" id="A0A0B1TL71"/>
<dbReference type="OrthoDB" id="1434354at2759"/>
<organism evidence="1 2">
    <name type="scientific">Oesophagostomum dentatum</name>
    <name type="common">Nodular worm</name>
    <dbReference type="NCBI Taxonomy" id="61180"/>
    <lineage>
        <taxon>Eukaryota</taxon>
        <taxon>Metazoa</taxon>
        <taxon>Ecdysozoa</taxon>
        <taxon>Nematoda</taxon>
        <taxon>Chromadorea</taxon>
        <taxon>Rhabditida</taxon>
        <taxon>Rhabditina</taxon>
        <taxon>Rhabditomorpha</taxon>
        <taxon>Strongyloidea</taxon>
        <taxon>Strongylidae</taxon>
        <taxon>Oesophagostomum</taxon>
    </lineage>
</organism>
<protein>
    <submittedName>
        <fullName evidence="1">Uncharacterized protein</fullName>
    </submittedName>
</protein>
<evidence type="ECO:0000313" key="1">
    <source>
        <dbReference type="EMBL" id="KHJ98004.1"/>
    </source>
</evidence>
<dbReference type="Proteomes" id="UP000053660">
    <property type="component" value="Unassembled WGS sequence"/>
</dbReference>
<proteinExistence type="predicted"/>
<sequence>MARDGATVQRMTIENHYISRNEITSQQKAKIAELRGKAAKHLAKYPDYDTDFSLLRWLMGWDYDVGDSACNEQVANEKSP</sequence>
<dbReference type="InterPro" id="IPR036865">
    <property type="entry name" value="CRAL-TRIO_dom_sf"/>
</dbReference>
<dbReference type="InterPro" id="IPR036273">
    <property type="entry name" value="CRAL/TRIO_N_dom_sf"/>
</dbReference>
<dbReference type="Gene3D" id="3.40.525.10">
    <property type="entry name" value="CRAL-TRIO lipid binding domain"/>
    <property type="match status" value="1"/>
</dbReference>
<name>A0A0B1TL71_OESDE</name>